<dbReference type="Proteomes" id="UP001172457">
    <property type="component" value="Chromosome 6"/>
</dbReference>
<evidence type="ECO:0000256" key="1">
    <source>
        <dbReference type="SAM" id="MobiDB-lite"/>
    </source>
</evidence>
<accession>A0AA38W3M9</accession>
<comment type="caution">
    <text evidence="2">The sequence shown here is derived from an EMBL/GenBank/DDBJ whole genome shotgun (WGS) entry which is preliminary data.</text>
</comment>
<sequence length="275" mass="30866">MLRECIEEMEALVFMSDRAAYTEHEFNFQMTALRVRVPHTQLLDRIGTNRWSIMHFPGHQYNIMTSNSVESMNAHTKVARRHLIVGLMDYFRSYQQWCSTGHIINAIPVAHFLLWTNSSPFASPYFTVNPLWATYAPTIYPVGPQQIWVSPDYQALMVVRPLVLTTQLLSSLTVDMYNTQGQVGPSDEGPTDEGPTDESPTDEGPTDEGPTDDGPTDDGPTDDGPTDDGPLITTIFPLHFTLNRLPSFFSNHKSLLVSIEWLVMAFLASSLLPNS</sequence>
<keyword evidence="3" id="KW-1185">Reference proteome</keyword>
<feature type="region of interest" description="Disordered" evidence="1">
    <location>
        <begin position="179"/>
        <end position="230"/>
    </location>
</feature>
<dbReference type="EMBL" id="JARYMX010000006">
    <property type="protein sequence ID" value="KAJ9545312.1"/>
    <property type="molecule type" value="Genomic_DNA"/>
</dbReference>
<gene>
    <name evidence="2" type="ORF">OSB04_025019</name>
</gene>
<organism evidence="2 3">
    <name type="scientific">Centaurea solstitialis</name>
    <name type="common">yellow star-thistle</name>
    <dbReference type="NCBI Taxonomy" id="347529"/>
    <lineage>
        <taxon>Eukaryota</taxon>
        <taxon>Viridiplantae</taxon>
        <taxon>Streptophyta</taxon>
        <taxon>Embryophyta</taxon>
        <taxon>Tracheophyta</taxon>
        <taxon>Spermatophyta</taxon>
        <taxon>Magnoliopsida</taxon>
        <taxon>eudicotyledons</taxon>
        <taxon>Gunneridae</taxon>
        <taxon>Pentapetalae</taxon>
        <taxon>asterids</taxon>
        <taxon>campanulids</taxon>
        <taxon>Asterales</taxon>
        <taxon>Asteraceae</taxon>
        <taxon>Carduoideae</taxon>
        <taxon>Cardueae</taxon>
        <taxon>Centaureinae</taxon>
        <taxon>Centaurea</taxon>
    </lineage>
</organism>
<name>A0AA38W3M9_9ASTR</name>
<protein>
    <submittedName>
        <fullName evidence="2">Uncharacterized protein</fullName>
    </submittedName>
</protein>
<evidence type="ECO:0000313" key="2">
    <source>
        <dbReference type="EMBL" id="KAJ9545312.1"/>
    </source>
</evidence>
<dbReference type="AlphaFoldDB" id="A0AA38W3M9"/>
<feature type="compositionally biased region" description="Acidic residues" evidence="1">
    <location>
        <begin position="189"/>
        <end position="226"/>
    </location>
</feature>
<evidence type="ECO:0000313" key="3">
    <source>
        <dbReference type="Proteomes" id="UP001172457"/>
    </source>
</evidence>
<reference evidence="2" key="1">
    <citation type="submission" date="2023-03" db="EMBL/GenBank/DDBJ databases">
        <title>Chromosome-scale reference genome and RAD-based genetic map of yellow starthistle (Centaurea solstitialis) reveal putative structural variation and QTLs associated with invader traits.</title>
        <authorList>
            <person name="Reatini B."/>
            <person name="Cang F.A."/>
            <person name="Jiang Q."/>
            <person name="Mckibben M.T.W."/>
            <person name="Barker M.S."/>
            <person name="Rieseberg L.H."/>
            <person name="Dlugosch K.M."/>
        </authorList>
    </citation>
    <scope>NUCLEOTIDE SEQUENCE</scope>
    <source>
        <strain evidence="2">CAN-66</strain>
        <tissue evidence="2">Leaf</tissue>
    </source>
</reference>
<proteinExistence type="predicted"/>